<protein>
    <recommendedName>
        <fullName evidence="4">Secreted protein</fullName>
    </recommendedName>
</protein>
<evidence type="ECO:0000313" key="3">
    <source>
        <dbReference type="Proteomes" id="UP001301769"/>
    </source>
</evidence>
<dbReference type="EMBL" id="MU858121">
    <property type="protein sequence ID" value="KAK4212748.1"/>
    <property type="molecule type" value="Genomic_DNA"/>
</dbReference>
<reference evidence="2" key="1">
    <citation type="journal article" date="2023" name="Mol. Phylogenet. Evol.">
        <title>Genome-scale phylogeny and comparative genomics of the fungal order Sordariales.</title>
        <authorList>
            <person name="Hensen N."/>
            <person name="Bonometti L."/>
            <person name="Westerberg I."/>
            <person name="Brannstrom I.O."/>
            <person name="Guillou S."/>
            <person name="Cros-Aarteil S."/>
            <person name="Calhoun S."/>
            <person name="Haridas S."/>
            <person name="Kuo A."/>
            <person name="Mondo S."/>
            <person name="Pangilinan J."/>
            <person name="Riley R."/>
            <person name="LaButti K."/>
            <person name="Andreopoulos B."/>
            <person name="Lipzen A."/>
            <person name="Chen C."/>
            <person name="Yan M."/>
            <person name="Daum C."/>
            <person name="Ng V."/>
            <person name="Clum A."/>
            <person name="Steindorff A."/>
            <person name="Ohm R.A."/>
            <person name="Martin F."/>
            <person name="Silar P."/>
            <person name="Natvig D.O."/>
            <person name="Lalanne C."/>
            <person name="Gautier V."/>
            <person name="Ament-Velasquez S.L."/>
            <person name="Kruys A."/>
            <person name="Hutchinson M.I."/>
            <person name="Powell A.J."/>
            <person name="Barry K."/>
            <person name="Miller A.N."/>
            <person name="Grigoriev I.V."/>
            <person name="Debuchy R."/>
            <person name="Gladieux P."/>
            <person name="Hiltunen Thoren M."/>
            <person name="Johannesson H."/>
        </authorList>
    </citation>
    <scope>NUCLEOTIDE SEQUENCE</scope>
    <source>
        <strain evidence="2">PSN293</strain>
    </source>
</reference>
<keyword evidence="1" id="KW-0732">Signal</keyword>
<comment type="caution">
    <text evidence="2">The sequence shown here is derived from an EMBL/GenBank/DDBJ whole genome shotgun (WGS) entry which is preliminary data.</text>
</comment>
<gene>
    <name evidence="2" type="ORF">QBC37DRAFT_424353</name>
</gene>
<dbReference type="AlphaFoldDB" id="A0AAN6Y4Y6"/>
<sequence>MKLFRRYVIVTLIGFLGGLASPLDLSSPHRRCCGGCTVLDAWLLCKHAQPASSWYDLDGSGLGFGDGLHVEAERRRLRDSSPSSCWLGDYQTLSRSIFHHPSPGGGYDLEPQRLFAVPAGVGEK</sequence>
<proteinExistence type="predicted"/>
<accession>A0AAN6Y4Y6</accession>
<evidence type="ECO:0000256" key="1">
    <source>
        <dbReference type="SAM" id="SignalP"/>
    </source>
</evidence>
<evidence type="ECO:0008006" key="4">
    <source>
        <dbReference type="Google" id="ProtNLM"/>
    </source>
</evidence>
<organism evidence="2 3">
    <name type="scientific">Rhypophila decipiens</name>
    <dbReference type="NCBI Taxonomy" id="261697"/>
    <lineage>
        <taxon>Eukaryota</taxon>
        <taxon>Fungi</taxon>
        <taxon>Dikarya</taxon>
        <taxon>Ascomycota</taxon>
        <taxon>Pezizomycotina</taxon>
        <taxon>Sordariomycetes</taxon>
        <taxon>Sordariomycetidae</taxon>
        <taxon>Sordariales</taxon>
        <taxon>Naviculisporaceae</taxon>
        <taxon>Rhypophila</taxon>
    </lineage>
</organism>
<reference evidence="2" key="2">
    <citation type="submission" date="2023-05" db="EMBL/GenBank/DDBJ databases">
        <authorList>
            <consortium name="Lawrence Berkeley National Laboratory"/>
            <person name="Steindorff A."/>
            <person name="Hensen N."/>
            <person name="Bonometti L."/>
            <person name="Westerberg I."/>
            <person name="Brannstrom I.O."/>
            <person name="Guillou S."/>
            <person name="Cros-Aarteil S."/>
            <person name="Calhoun S."/>
            <person name="Haridas S."/>
            <person name="Kuo A."/>
            <person name="Mondo S."/>
            <person name="Pangilinan J."/>
            <person name="Riley R."/>
            <person name="Labutti K."/>
            <person name="Andreopoulos B."/>
            <person name="Lipzen A."/>
            <person name="Chen C."/>
            <person name="Yanf M."/>
            <person name="Daum C."/>
            <person name="Ng V."/>
            <person name="Clum A."/>
            <person name="Ohm R."/>
            <person name="Martin F."/>
            <person name="Silar P."/>
            <person name="Natvig D."/>
            <person name="Lalanne C."/>
            <person name="Gautier V."/>
            <person name="Ament-Velasquez S.L."/>
            <person name="Kruys A."/>
            <person name="Hutchinson M.I."/>
            <person name="Powell A.J."/>
            <person name="Barry K."/>
            <person name="Miller A.N."/>
            <person name="Grigoriev I.V."/>
            <person name="Debuchy R."/>
            <person name="Gladieux P."/>
            <person name="Thoren M.H."/>
            <person name="Johannesson H."/>
        </authorList>
    </citation>
    <scope>NUCLEOTIDE SEQUENCE</scope>
    <source>
        <strain evidence="2">PSN293</strain>
    </source>
</reference>
<dbReference type="Proteomes" id="UP001301769">
    <property type="component" value="Unassembled WGS sequence"/>
</dbReference>
<feature type="chain" id="PRO_5042816645" description="Secreted protein" evidence="1">
    <location>
        <begin position="21"/>
        <end position="124"/>
    </location>
</feature>
<keyword evidence="3" id="KW-1185">Reference proteome</keyword>
<name>A0AAN6Y4Y6_9PEZI</name>
<feature type="signal peptide" evidence="1">
    <location>
        <begin position="1"/>
        <end position="20"/>
    </location>
</feature>
<evidence type="ECO:0000313" key="2">
    <source>
        <dbReference type="EMBL" id="KAK4212748.1"/>
    </source>
</evidence>